<feature type="transmembrane region" description="Helical" evidence="2">
    <location>
        <begin position="12"/>
        <end position="32"/>
    </location>
</feature>
<feature type="region of interest" description="Disordered" evidence="1">
    <location>
        <begin position="167"/>
        <end position="189"/>
    </location>
</feature>
<proteinExistence type="predicted"/>
<name>A0AAE0LR89_9PEZI</name>
<keyword evidence="4" id="KW-1185">Reference proteome</keyword>
<dbReference type="GeneID" id="87835996"/>
<gene>
    <name evidence="3" type="ORF">B0H64DRAFT_189809</name>
</gene>
<sequence>MEKQISSRTFTIAIVVTAVGTCLLSLLGYYLFTIWRRRVKQRAHEEEKDGNAALDRAIVSYTGKEQSNPPGLSAPEGPQKSQPAMTTAIHANLGSAGVDNPAEPSPRSIHELPAPTAVQGQALEKTVTLETDTSRSLRRTASSHFLDSAERVYACILASPLERMRTWSTPSPAPRDDVGWPLAPKGGWL</sequence>
<evidence type="ECO:0000256" key="2">
    <source>
        <dbReference type="SAM" id="Phobius"/>
    </source>
</evidence>
<evidence type="ECO:0000313" key="4">
    <source>
        <dbReference type="Proteomes" id="UP001278766"/>
    </source>
</evidence>
<keyword evidence="2" id="KW-0812">Transmembrane</keyword>
<feature type="region of interest" description="Disordered" evidence="1">
    <location>
        <begin position="63"/>
        <end position="122"/>
    </location>
</feature>
<reference evidence="3" key="2">
    <citation type="submission" date="2023-06" db="EMBL/GenBank/DDBJ databases">
        <authorList>
            <consortium name="Lawrence Berkeley National Laboratory"/>
            <person name="Haridas S."/>
            <person name="Hensen N."/>
            <person name="Bonometti L."/>
            <person name="Westerberg I."/>
            <person name="Brannstrom I.O."/>
            <person name="Guillou S."/>
            <person name="Cros-Aarteil S."/>
            <person name="Calhoun S."/>
            <person name="Kuo A."/>
            <person name="Mondo S."/>
            <person name="Pangilinan J."/>
            <person name="Riley R."/>
            <person name="Labutti K."/>
            <person name="Andreopoulos B."/>
            <person name="Lipzen A."/>
            <person name="Chen C."/>
            <person name="Yanf M."/>
            <person name="Daum C."/>
            <person name="Ng V."/>
            <person name="Clum A."/>
            <person name="Steindorff A."/>
            <person name="Ohm R."/>
            <person name="Martin F."/>
            <person name="Silar P."/>
            <person name="Natvig D."/>
            <person name="Lalanne C."/>
            <person name="Gautier V."/>
            <person name="Ament-Velasquez S.L."/>
            <person name="Kruys A."/>
            <person name="Hutchinson M.I."/>
            <person name="Powell A.J."/>
            <person name="Barry K."/>
            <person name="Miller A.N."/>
            <person name="Grigoriev I.V."/>
            <person name="Debuchy R."/>
            <person name="Gladieux P."/>
            <person name="Thoren M.H."/>
            <person name="Johannesson H."/>
        </authorList>
    </citation>
    <scope>NUCLEOTIDE SEQUENCE</scope>
    <source>
        <strain evidence="3">CBS 168.71</strain>
    </source>
</reference>
<dbReference type="RefSeq" id="XP_062658056.1">
    <property type="nucleotide sequence ID" value="XM_062799048.1"/>
</dbReference>
<accession>A0AAE0LR89</accession>
<organism evidence="3 4">
    <name type="scientific">Chaetomium fimeti</name>
    <dbReference type="NCBI Taxonomy" id="1854472"/>
    <lineage>
        <taxon>Eukaryota</taxon>
        <taxon>Fungi</taxon>
        <taxon>Dikarya</taxon>
        <taxon>Ascomycota</taxon>
        <taxon>Pezizomycotina</taxon>
        <taxon>Sordariomycetes</taxon>
        <taxon>Sordariomycetidae</taxon>
        <taxon>Sordariales</taxon>
        <taxon>Chaetomiaceae</taxon>
        <taxon>Chaetomium</taxon>
    </lineage>
</organism>
<keyword evidence="2" id="KW-1133">Transmembrane helix</keyword>
<dbReference type="EMBL" id="JAUEPN010000005">
    <property type="protein sequence ID" value="KAK3294542.1"/>
    <property type="molecule type" value="Genomic_DNA"/>
</dbReference>
<evidence type="ECO:0000313" key="3">
    <source>
        <dbReference type="EMBL" id="KAK3294542.1"/>
    </source>
</evidence>
<evidence type="ECO:0000256" key="1">
    <source>
        <dbReference type="SAM" id="MobiDB-lite"/>
    </source>
</evidence>
<reference evidence="3" key="1">
    <citation type="journal article" date="2023" name="Mol. Phylogenet. Evol.">
        <title>Genome-scale phylogeny and comparative genomics of the fungal order Sordariales.</title>
        <authorList>
            <person name="Hensen N."/>
            <person name="Bonometti L."/>
            <person name="Westerberg I."/>
            <person name="Brannstrom I.O."/>
            <person name="Guillou S."/>
            <person name="Cros-Aarteil S."/>
            <person name="Calhoun S."/>
            <person name="Haridas S."/>
            <person name="Kuo A."/>
            <person name="Mondo S."/>
            <person name="Pangilinan J."/>
            <person name="Riley R."/>
            <person name="LaButti K."/>
            <person name="Andreopoulos B."/>
            <person name="Lipzen A."/>
            <person name="Chen C."/>
            <person name="Yan M."/>
            <person name="Daum C."/>
            <person name="Ng V."/>
            <person name="Clum A."/>
            <person name="Steindorff A."/>
            <person name="Ohm R.A."/>
            <person name="Martin F."/>
            <person name="Silar P."/>
            <person name="Natvig D.O."/>
            <person name="Lalanne C."/>
            <person name="Gautier V."/>
            <person name="Ament-Velasquez S.L."/>
            <person name="Kruys A."/>
            <person name="Hutchinson M.I."/>
            <person name="Powell A.J."/>
            <person name="Barry K."/>
            <person name="Miller A.N."/>
            <person name="Grigoriev I.V."/>
            <person name="Debuchy R."/>
            <person name="Gladieux P."/>
            <person name="Hiltunen Thoren M."/>
            <person name="Johannesson H."/>
        </authorList>
    </citation>
    <scope>NUCLEOTIDE SEQUENCE</scope>
    <source>
        <strain evidence="3">CBS 168.71</strain>
    </source>
</reference>
<dbReference type="Proteomes" id="UP001278766">
    <property type="component" value="Unassembled WGS sequence"/>
</dbReference>
<comment type="caution">
    <text evidence="3">The sequence shown here is derived from an EMBL/GenBank/DDBJ whole genome shotgun (WGS) entry which is preliminary data.</text>
</comment>
<protein>
    <submittedName>
        <fullName evidence="3">Uncharacterized protein</fullName>
    </submittedName>
</protein>
<dbReference type="AlphaFoldDB" id="A0AAE0LR89"/>
<keyword evidence="2" id="KW-0472">Membrane</keyword>